<dbReference type="GO" id="GO:0008745">
    <property type="term" value="F:N-acetylmuramoyl-L-alanine amidase activity"/>
    <property type="evidence" value="ECO:0007669"/>
    <property type="project" value="InterPro"/>
</dbReference>
<feature type="domain" description="Peptidoglycan recognition protein family" evidence="2">
    <location>
        <begin position="2"/>
        <end position="128"/>
    </location>
</feature>
<dbReference type="InterPro" id="IPR006619">
    <property type="entry name" value="PGRP_domain_met/bac"/>
</dbReference>
<dbReference type="InterPro" id="IPR015510">
    <property type="entry name" value="PGRP"/>
</dbReference>
<dbReference type="AlphaFoldDB" id="A0A6H1ZIB7"/>
<dbReference type="Gene3D" id="3.40.80.10">
    <property type="entry name" value="Peptidoglycan recognition protein-like"/>
    <property type="match status" value="1"/>
</dbReference>
<evidence type="ECO:0000259" key="2">
    <source>
        <dbReference type="SMART" id="SM00701"/>
    </source>
</evidence>
<dbReference type="PANTHER" id="PTHR11022">
    <property type="entry name" value="PEPTIDOGLYCAN RECOGNITION PROTEIN"/>
    <property type="match status" value="1"/>
</dbReference>
<accession>A0A6H1ZIB7</accession>
<dbReference type="PANTHER" id="PTHR11022:SF41">
    <property type="entry name" value="PEPTIDOGLYCAN-RECOGNITION PROTEIN LC-RELATED"/>
    <property type="match status" value="1"/>
</dbReference>
<organism evidence="3">
    <name type="scientific">viral metagenome</name>
    <dbReference type="NCBI Taxonomy" id="1070528"/>
    <lineage>
        <taxon>unclassified sequences</taxon>
        <taxon>metagenomes</taxon>
        <taxon>organismal metagenomes</taxon>
    </lineage>
</organism>
<evidence type="ECO:0000313" key="3">
    <source>
        <dbReference type="EMBL" id="QJA47666.1"/>
    </source>
</evidence>
<dbReference type="EMBL" id="MT144052">
    <property type="protein sequence ID" value="QJA47666.1"/>
    <property type="molecule type" value="Genomic_DNA"/>
</dbReference>
<name>A0A6H1ZIB7_9ZZZZ</name>
<dbReference type="GO" id="GO:0009253">
    <property type="term" value="P:peptidoglycan catabolic process"/>
    <property type="evidence" value="ECO:0007669"/>
    <property type="project" value="InterPro"/>
</dbReference>
<dbReference type="InterPro" id="IPR036505">
    <property type="entry name" value="Amidase/PGRP_sf"/>
</dbReference>
<evidence type="ECO:0000256" key="1">
    <source>
        <dbReference type="ARBA" id="ARBA00007553"/>
    </source>
</evidence>
<sequence length="169" mass="18236">MRDWRGLVIHHTVTPETATKKEIYRIHVVERGWSDIGYHFIVRRRDDDKWVVEPCRSLSMVGAHALVDNPDAAGSFNSTHIGLAICGNYSLEAPSDAALEAAAQQAAKLYSAFNMRGAHQVVGHSELPGAATECPGKLFDMGAFRSQVLAHLLAAPMAVLGAGDGSEEV</sequence>
<dbReference type="GO" id="GO:0008270">
    <property type="term" value="F:zinc ion binding"/>
    <property type="evidence" value="ECO:0007669"/>
    <property type="project" value="InterPro"/>
</dbReference>
<dbReference type="InterPro" id="IPR002502">
    <property type="entry name" value="Amidase_domain"/>
</dbReference>
<protein>
    <submittedName>
        <fullName evidence="3">Putative N-acetylmuramoyl-L-alanine amidase</fullName>
    </submittedName>
</protein>
<dbReference type="SUPFAM" id="SSF55846">
    <property type="entry name" value="N-acetylmuramoyl-L-alanine amidase-like"/>
    <property type="match status" value="1"/>
</dbReference>
<dbReference type="Pfam" id="PF01510">
    <property type="entry name" value="Amidase_2"/>
    <property type="match status" value="1"/>
</dbReference>
<comment type="similarity">
    <text evidence="1">Belongs to the N-acetylmuramoyl-L-alanine amidase 2 family.</text>
</comment>
<dbReference type="CDD" id="cd06583">
    <property type="entry name" value="PGRP"/>
    <property type="match status" value="1"/>
</dbReference>
<proteinExistence type="inferred from homology"/>
<gene>
    <name evidence="3" type="ORF">TM448A00717_0019</name>
</gene>
<reference evidence="3" key="1">
    <citation type="submission" date="2020-03" db="EMBL/GenBank/DDBJ databases">
        <title>The deep terrestrial virosphere.</title>
        <authorList>
            <person name="Holmfeldt K."/>
            <person name="Nilsson E."/>
            <person name="Simone D."/>
            <person name="Lopez-Fernandez M."/>
            <person name="Wu X."/>
            <person name="de Brujin I."/>
            <person name="Lundin D."/>
            <person name="Andersson A."/>
            <person name="Bertilsson S."/>
            <person name="Dopson M."/>
        </authorList>
    </citation>
    <scope>NUCLEOTIDE SEQUENCE</scope>
    <source>
        <strain evidence="3">TM448A00717</strain>
    </source>
</reference>
<dbReference type="SMART" id="SM00701">
    <property type="entry name" value="PGRP"/>
    <property type="match status" value="1"/>
</dbReference>